<dbReference type="RefSeq" id="WP_097926508.1">
    <property type="nucleotide sequence ID" value="NZ_AP022579.1"/>
</dbReference>
<keyword evidence="4 5" id="KW-0472">Membrane</keyword>
<feature type="transmembrane region" description="Helical" evidence="5">
    <location>
        <begin position="182"/>
        <end position="200"/>
    </location>
</feature>
<protein>
    <submittedName>
        <fullName evidence="8">SulP family inorganic anion transporter</fullName>
    </submittedName>
    <submittedName>
        <fullName evidence="7">Sulfate permease</fullName>
    </submittedName>
</protein>
<dbReference type="AlphaFoldDB" id="A0AAX2ZWQ1"/>
<evidence type="ECO:0000313" key="8">
    <source>
        <dbReference type="EMBL" id="UNB99663.1"/>
    </source>
</evidence>
<comment type="subcellular location">
    <subcellularLocation>
        <location evidence="1">Membrane</location>
        <topology evidence="1">Multi-pass membrane protein</topology>
    </subcellularLocation>
</comment>
<evidence type="ECO:0000256" key="2">
    <source>
        <dbReference type="ARBA" id="ARBA00022692"/>
    </source>
</evidence>
<feature type="transmembrane region" description="Helical" evidence="5">
    <location>
        <begin position="55"/>
        <end position="73"/>
    </location>
</feature>
<evidence type="ECO:0000256" key="3">
    <source>
        <dbReference type="ARBA" id="ARBA00022989"/>
    </source>
</evidence>
<evidence type="ECO:0000259" key="6">
    <source>
        <dbReference type="PROSITE" id="PS50801"/>
    </source>
</evidence>
<organism evidence="8 10">
    <name type="scientific">Mycolicibacterium boenickei</name>
    <dbReference type="NCBI Taxonomy" id="146017"/>
    <lineage>
        <taxon>Bacteria</taxon>
        <taxon>Bacillati</taxon>
        <taxon>Actinomycetota</taxon>
        <taxon>Actinomycetes</taxon>
        <taxon>Mycobacteriales</taxon>
        <taxon>Mycobacteriaceae</taxon>
        <taxon>Mycolicibacterium</taxon>
    </lineage>
</organism>
<dbReference type="PANTHER" id="PTHR11814">
    <property type="entry name" value="SULFATE TRANSPORTER"/>
    <property type="match status" value="1"/>
</dbReference>
<feature type="transmembrane region" description="Helical" evidence="5">
    <location>
        <begin position="127"/>
        <end position="146"/>
    </location>
</feature>
<dbReference type="InterPro" id="IPR036513">
    <property type="entry name" value="STAS_dom_sf"/>
</dbReference>
<evidence type="ECO:0000313" key="7">
    <source>
        <dbReference type="EMBL" id="BBX89323.1"/>
    </source>
</evidence>
<feature type="domain" description="STAS" evidence="6">
    <location>
        <begin position="434"/>
        <end position="539"/>
    </location>
</feature>
<dbReference type="EMBL" id="AP022579">
    <property type="protein sequence ID" value="BBX89323.1"/>
    <property type="molecule type" value="Genomic_DNA"/>
</dbReference>
<reference evidence="7" key="2">
    <citation type="submission" date="2020-02" db="EMBL/GenBank/DDBJ databases">
        <authorList>
            <person name="Matsumoto Y."/>
            <person name="Kinjo T."/>
            <person name="Motooka D."/>
            <person name="Nabeya D."/>
            <person name="Jung N."/>
            <person name="Uechi K."/>
            <person name="Horii T."/>
            <person name="Iida T."/>
            <person name="Fujita J."/>
            <person name="Nakamura S."/>
        </authorList>
    </citation>
    <scope>NUCLEOTIDE SEQUENCE</scope>
    <source>
        <strain evidence="7">JCM 15653</strain>
    </source>
</reference>
<reference evidence="7 9" key="1">
    <citation type="journal article" date="2019" name="Emerg. Microbes Infect.">
        <title>Comprehensive subspecies identification of 175 nontuberculous mycobacteria species based on 7547 genomic profiles.</title>
        <authorList>
            <person name="Matsumoto Y."/>
            <person name="Kinjo T."/>
            <person name="Motooka D."/>
            <person name="Nabeya D."/>
            <person name="Jung N."/>
            <person name="Uechi K."/>
            <person name="Horii T."/>
            <person name="Iida T."/>
            <person name="Fujita J."/>
            <person name="Nakamura S."/>
        </authorList>
    </citation>
    <scope>NUCLEOTIDE SEQUENCE [LARGE SCALE GENOMIC DNA]</scope>
    <source>
        <strain evidence="7 9">JCM 15653</strain>
    </source>
</reference>
<proteinExistence type="predicted"/>
<evidence type="ECO:0000313" key="10">
    <source>
        <dbReference type="Proteomes" id="UP001162885"/>
    </source>
</evidence>
<gene>
    <name evidence="8" type="ORF">H5U98_30160</name>
    <name evidence="7" type="ORF">MBOE_09720</name>
</gene>
<accession>A0AAX2ZWQ1</accession>
<keyword evidence="9" id="KW-1185">Reference proteome</keyword>
<dbReference type="CDD" id="cd07042">
    <property type="entry name" value="STAS_SulP_like_sulfate_transporter"/>
    <property type="match status" value="1"/>
</dbReference>
<dbReference type="InterPro" id="IPR002645">
    <property type="entry name" value="STAS_dom"/>
</dbReference>
<evidence type="ECO:0000313" key="9">
    <source>
        <dbReference type="Proteomes" id="UP000466683"/>
    </source>
</evidence>
<dbReference type="Proteomes" id="UP000466683">
    <property type="component" value="Chromosome"/>
</dbReference>
<dbReference type="InterPro" id="IPR011547">
    <property type="entry name" value="SLC26A/SulP_dom"/>
</dbReference>
<keyword evidence="2 5" id="KW-0812">Transmembrane</keyword>
<dbReference type="Pfam" id="PF01740">
    <property type="entry name" value="STAS"/>
    <property type="match status" value="1"/>
</dbReference>
<dbReference type="GO" id="GO:0016020">
    <property type="term" value="C:membrane"/>
    <property type="evidence" value="ECO:0007669"/>
    <property type="project" value="UniProtKB-SubCell"/>
</dbReference>
<feature type="transmembrane region" description="Helical" evidence="5">
    <location>
        <begin position="206"/>
        <end position="228"/>
    </location>
</feature>
<dbReference type="InterPro" id="IPR001902">
    <property type="entry name" value="SLC26A/SulP_fam"/>
</dbReference>
<feature type="transmembrane region" description="Helical" evidence="5">
    <location>
        <begin position="30"/>
        <end position="49"/>
    </location>
</feature>
<dbReference type="Proteomes" id="UP001162885">
    <property type="component" value="Chromosome"/>
</dbReference>
<dbReference type="SUPFAM" id="SSF52091">
    <property type="entry name" value="SpoIIaa-like"/>
    <property type="match status" value="1"/>
</dbReference>
<evidence type="ECO:0000256" key="4">
    <source>
        <dbReference type="ARBA" id="ARBA00023136"/>
    </source>
</evidence>
<dbReference type="PROSITE" id="PS50801">
    <property type="entry name" value="STAS"/>
    <property type="match status" value="1"/>
</dbReference>
<reference evidence="8 10" key="3">
    <citation type="journal article" date="2022" name="BMC Genomics">
        <title>Comparative genome analysis of mycobacteria focusing on tRNA and non-coding RNA.</title>
        <authorList>
            <person name="Behra P.R.K."/>
            <person name="Pettersson B.M.F."/>
            <person name="Ramesh M."/>
            <person name="Das S."/>
            <person name="Dasgupta S."/>
            <person name="Kirsebom L.A."/>
        </authorList>
    </citation>
    <scope>NUCLEOTIDE SEQUENCE [LARGE SCALE GENOMIC DNA]</scope>
    <source>
        <strain evidence="8 10">DSM 44677</strain>
    </source>
</reference>
<evidence type="ECO:0000256" key="1">
    <source>
        <dbReference type="ARBA" id="ARBA00004141"/>
    </source>
</evidence>
<keyword evidence="3 5" id="KW-1133">Transmembrane helix</keyword>
<feature type="transmembrane region" description="Helical" evidence="5">
    <location>
        <begin position="381"/>
        <end position="411"/>
    </location>
</feature>
<feature type="transmembrane region" description="Helical" evidence="5">
    <location>
        <begin position="85"/>
        <end position="115"/>
    </location>
</feature>
<name>A0AAX2ZWQ1_9MYCO</name>
<dbReference type="Gene3D" id="3.30.750.24">
    <property type="entry name" value="STAS domain"/>
    <property type="match status" value="1"/>
</dbReference>
<dbReference type="EMBL" id="CP060016">
    <property type="protein sequence ID" value="UNB99663.1"/>
    <property type="molecule type" value="Genomic_DNA"/>
</dbReference>
<dbReference type="GO" id="GO:0055085">
    <property type="term" value="P:transmembrane transport"/>
    <property type="evidence" value="ECO:0007669"/>
    <property type="project" value="InterPro"/>
</dbReference>
<feature type="transmembrane region" description="Helical" evidence="5">
    <location>
        <begin position="249"/>
        <end position="267"/>
    </location>
</feature>
<evidence type="ECO:0000256" key="5">
    <source>
        <dbReference type="SAM" id="Phobius"/>
    </source>
</evidence>
<sequence>MIRTVAGTFSRLLPHRDDYTELPRSWRRDILAGVTVGVVALPLALAFGISSGVGAAAGLVTAVVAGLVAAVFGGSHVQVSGPTGAMAVVLAPIVAQHGLGSIALVTVVAGLVVLAAGATGLGRAVTFIPWPVIEGFTLGIAAIIFLQQVPAAFAQQAPAGERTLPAAFSVVAQADWTSAAKTLGVVAVVALLMIVLPRLHRAIPESLTAVIVVTVLVSTLHIPVAAIGELPSHLPAPLLPHADLGALRTLLGAALAIAALAAIESLLSARVAATMSPTGPYDPDRELVGQGLASVASGVFGGMPATGAIARTAVNVRSGARTRVAAIVHSLVLLGVVYLATGPVSTIPLAALAGVLMVTSFRMISAATIRKILHSTRSDALTFTLTAAVTVCFDLIEAVEIGVVVAAFFALRSVARRSSVVREELPGPPHPGDDQIALLRLDGAMFFGAAERISSAIVDAEHPHTSVVIIRMSQLGMLDATGAHTLAEIATELESRGITVIIKGVRPEHAELLANVGVFESLRHENHLLDSLDDAIEHARSHVS</sequence>
<dbReference type="Pfam" id="PF00916">
    <property type="entry name" value="Sulfate_transp"/>
    <property type="match status" value="1"/>
</dbReference>